<evidence type="ECO:0000313" key="2">
    <source>
        <dbReference type="EMBL" id="KAF0984748.1"/>
    </source>
</evidence>
<dbReference type="EMBL" id="VFQX01000002">
    <property type="protein sequence ID" value="KAF0984748.1"/>
    <property type="molecule type" value="Genomic_DNA"/>
</dbReference>
<accession>A0A6A5CHK5</accession>
<comment type="caution">
    <text evidence="2">The sequence shown here is derived from an EMBL/GenBank/DDBJ whole genome shotgun (WGS) entry which is preliminary data.</text>
</comment>
<dbReference type="VEuPathDB" id="AmoebaDB:FDP41_000647"/>
<dbReference type="VEuPathDB" id="AmoebaDB:NF0092740"/>
<reference evidence="2 3" key="1">
    <citation type="journal article" date="2019" name="Sci. Rep.">
        <title>Nanopore sequencing improves the draft genome of the human pathogenic amoeba Naegleria fowleri.</title>
        <authorList>
            <person name="Liechti N."/>
            <person name="Schurch N."/>
            <person name="Bruggmann R."/>
            <person name="Wittwer M."/>
        </authorList>
    </citation>
    <scope>NUCLEOTIDE SEQUENCE [LARGE SCALE GENOMIC DNA]</scope>
    <source>
        <strain evidence="2 3">ATCC 30894</strain>
    </source>
</reference>
<dbReference type="GeneID" id="68107865"/>
<sequence>MKSIQVNSKQCSREEEKGLMIILRTRSEQKRIEQDRVSSSDDPVDYLQNADQSKPMNEKTYRLPTIMSLLSQMIVQNYDIQSYDDETIVCKDMMDLSERIPSETHSCVELSFELDNFQSEETDPWTDGSYLAGINVVVGHEVRQFKTSMKHNKRLDKFLLPHKNQQTLDSFLHGAKRKLQEESQMHSSSPTNMKSQEKKQKLNHISPDSSFTIESAEPTPPQRQKTKPSLPSRKQQHPYLKRVREALKNVRNLKSNTTSNVLKSPHIPNDCDEENFTFLKLDADLVSRMFGYNCSTNH</sequence>
<organism evidence="2 3">
    <name type="scientific">Naegleria fowleri</name>
    <name type="common">Brain eating amoeba</name>
    <dbReference type="NCBI Taxonomy" id="5763"/>
    <lineage>
        <taxon>Eukaryota</taxon>
        <taxon>Discoba</taxon>
        <taxon>Heterolobosea</taxon>
        <taxon>Tetramitia</taxon>
        <taxon>Eutetramitia</taxon>
        <taxon>Vahlkampfiidae</taxon>
        <taxon>Naegleria</taxon>
    </lineage>
</organism>
<dbReference type="AlphaFoldDB" id="A0A6A5CHK5"/>
<gene>
    <name evidence="2" type="ORF">FDP41_000647</name>
</gene>
<dbReference type="RefSeq" id="XP_044569461.1">
    <property type="nucleotide sequence ID" value="XM_044710108.1"/>
</dbReference>
<feature type="region of interest" description="Disordered" evidence="1">
    <location>
        <begin position="29"/>
        <end position="50"/>
    </location>
</feature>
<dbReference type="Proteomes" id="UP000444721">
    <property type="component" value="Unassembled WGS sequence"/>
</dbReference>
<evidence type="ECO:0000313" key="3">
    <source>
        <dbReference type="Proteomes" id="UP000444721"/>
    </source>
</evidence>
<dbReference type="VEuPathDB" id="AmoebaDB:NF0092750"/>
<evidence type="ECO:0000256" key="1">
    <source>
        <dbReference type="SAM" id="MobiDB-lite"/>
    </source>
</evidence>
<name>A0A6A5CHK5_NAEFO</name>
<feature type="region of interest" description="Disordered" evidence="1">
    <location>
        <begin position="178"/>
        <end position="239"/>
    </location>
</feature>
<dbReference type="OrthoDB" id="10550201at2759"/>
<dbReference type="VEuPathDB" id="AmoebaDB:NfTy_030940"/>
<protein>
    <submittedName>
        <fullName evidence="2">Uncharacterized protein</fullName>
    </submittedName>
</protein>
<feature type="compositionally biased region" description="Polar residues" evidence="1">
    <location>
        <begin position="185"/>
        <end position="194"/>
    </location>
</feature>
<feature type="compositionally biased region" description="Basic and acidic residues" evidence="1">
    <location>
        <begin position="29"/>
        <end position="39"/>
    </location>
</feature>
<proteinExistence type="predicted"/>
<keyword evidence="3" id="KW-1185">Reference proteome</keyword>